<reference evidence="1 2" key="1">
    <citation type="submission" date="2019-05" db="EMBL/GenBank/DDBJ databases">
        <title>Another draft genome of Portunus trituberculatus and its Hox gene families provides insights of decapod evolution.</title>
        <authorList>
            <person name="Jeong J.-H."/>
            <person name="Song I."/>
            <person name="Kim S."/>
            <person name="Choi T."/>
            <person name="Kim D."/>
            <person name="Ryu S."/>
            <person name="Kim W."/>
        </authorList>
    </citation>
    <scope>NUCLEOTIDE SEQUENCE [LARGE SCALE GENOMIC DNA]</scope>
    <source>
        <tissue evidence="1">Muscle</tissue>
    </source>
</reference>
<organism evidence="1 2">
    <name type="scientific">Portunus trituberculatus</name>
    <name type="common">Swimming crab</name>
    <name type="synonym">Neptunus trituberculatus</name>
    <dbReference type="NCBI Taxonomy" id="210409"/>
    <lineage>
        <taxon>Eukaryota</taxon>
        <taxon>Metazoa</taxon>
        <taxon>Ecdysozoa</taxon>
        <taxon>Arthropoda</taxon>
        <taxon>Crustacea</taxon>
        <taxon>Multicrustacea</taxon>
        <taxon>Malacostraca</taxon>
        <taxon>Eumalacostraca</taxon>
        <taxon>Eucarida</taxon>
        <taxon>Decapoda</taxon>
        <taxon>Pleocyemata</taxon>
        <taxon>Brachyura</taxon>
        <taxon>Eubrachyura</taxon>
        <taxon>Portunoidea</taxon>
        <taxon>Portunidae</taxon>
        <taxon>Portuninae</taxon>
        <taxon>Portunus</taxon>
    </lineage>
</organism>
<accession>A0A5B7G0X8</accession>
<comment type="caution">
    <text evidence="1">The sequence shown here is derived from an EMBL/GenBank/DDBJ whole genome shotgun (WGS) entry which is preliminary data.</text>
</comment>
<dbReference type="EMBL" id="VSRR010010197">
    <property type="protein sequence ID" value="MPC51466.1"/>
    <property type="molecule type" value="Genomic_DNA"/>
</dbReference>
<keyword evidence="2" id="KW-1185">Reference proteome</keyword>
<gene>
    <name evidence="1" type="ORF">E2C01_045312</name>
</gene>
<evidence type="ECO:0000313" key="2">
    <source>
        <dbReference type="Proteomes" id="UP000324222"/>
    </source>
</evidence>
<sequence>MNNIDEKRTLILASSNTEYKPYGSQHLLTSSYSFSLPCSGTPLRPRCVPSSVMNNIDEKRTAASLQAALLVVSANTEARLKCWR</sequence>
<evidence type="ECO:0000313" key="1">
    <source>
        <dbReference type="EMBL" id="MPC51466.1"/>
    </source>
</evidence>
<dbReference type="Proteomes" id="UP000324222">
    <property type="component" value="Unassembled WGS sequence"/>
</dbReference>
<proteinExistence type="predicted"/>
<dbReference type="AlphaFoldDB" id="A0A5B7G0X8"/>
<protein>
    <submittedName>
        <fullName evidence="1">Uncharacterized protein</fullName>
    </submittedName>
</protein>
<name>A0A5B7G0X8_PORTR</name>